<dbReference type="PANTHER" id="PTHR30043:SF1">
    <property type="entry name" value="ABC TRANSPORT SYSTEM PERMEASE PROTEIN P69"/>
    <property type="match status" value="1"/>
</dbReference>
<dbReference type="GO" id="GO:0055085">
    <property type="term" value="P:transmembrane transport"/>
    <property type="evidence" value="ECO:0007669"/>
    <property type="project" value="InterPro"/>
</dbReference>
<comment type="subcellular location">
    <subcellularLocation>
        <location evidence="1 7">Cell membrane</location>
        <topology evidence="1 7">Multi-pass membrane protein</topology>
    </subcellularLocation>
</comment>
<dbReference type="PROSITE" id="PS50928">
    <property type="entry name" value="ABC_TM1"/>
    <property type="match status" value="1"/>
</dbReference>
<dbReference type="AlphaFoldDB" id="A0A518CYY5"/>
<evidence type="ECO:0000256" key="7">
    <source>
        <dbReference type="RuleBase" id="RU363032"/>
    </source>
</evidence>
<evidence type="ECO:0000313" key="10">
    <source>
        <dbReference type="EMBL" id="QDU84439.1"/>
    </source>
</evidence>
<feature type="transmembrane region" description="Helical" evidence="7">
    <location>
        <begin position="99"/>
        <end position="128"/>
    </location>
</feature>
<dbReference type="EMBL" id="CP036290">
    <property type="protein sequence ID" value="QDU84439.1"/>
    <property type="molecule type" value="Genomic_DNA"/>
</dbReference>
<accession>A0A518CYY5</accession>
<feature type="region of interest" description="Disordered" evidence="8">
    <location>
        <begin position="1"/>
        <end position="23"/>
    </location>
</feature>
<keyword evidence="4 7" id="KW-0812">Transmembrane</keyword>
<dbReference type="Gene3D" id="1.10.3720.10">
    <property type="entry name" value="MetI-like"/>
    <property type="match status" value="1"/>
</dbReference>
<evidence type="ECO:0000256" key="5">
    <source>
        <dbReference type="ARBA" id="ARBA00022989"/>
    </source>
</evidence>
<keyword evidence="6 7" id="KW-0472">Membrane</keyword>
<dbReference type="OrthoDB" id="8557224at2"/>
<feature type="transmembrane region" description="Helical" evidence="7">
    <location>
        <begin position="162"/>
        <end position="188"/>
    </location>
</feature>
<dbReference type="SUPFAM" id="SSF161098">
    <property type="entry name" value="MetI-like"/>
    <property type="match status" value="1"/>
</dbReference>
<sequence>MAPEPPRSEAHGRPRRAPLPPSSSLVRNVGRRLLVTVGLALLALLAFTQLDTPLSGLVPGESGWRIARAFFAQALSPALDYEDPSPGYRPFLVKVALGVWHTILLAAGGMTLAIAVGSVLGLMGASAFWEDREGPRALRSLRLVLFASVRVAIALMRSVHELLWAVVFLAAFGLTPFSAALALSIPYAGTLAKVFSEMLDEEPRQPALALRQLGASRRCELVFGLVPGVLPNAVAYTFYRFECALRSAAVMGFFGLPTLGLDLKLAWFDLHYAEVWTYLYALALMVVVFELWSAGLRRRFVV</sequence>
<feature type="domain" description="ABC transmembrane type-1" evidence="9">
    <location>
        <begin position="99"/>
        <end position="297"/>
    </location>
</feature>
<evidence type="ECO:0000256" key="3">
    <source>
        <dbReference type="ARBA" id="ARBA00022475"/>
    </source>
</evidence>
<dbReference type="PANTHER" id="PTHR30043">
    <property type="entry name" value="PHOSPHONATES TRANSPORT SYSTEM PERMEASE PROTEIN"/>
    <property type="match status" value="1"/>
</dbReference>
<evidence type="ECO:0000256" key="8">
    <source>
        <dbReference type="SAM" id="MobiDB-lite"/>
    </source>
</evidence>
<protein>
    <submittedName>
        <fullName evidence="10">Phosphate-import permease protein PhnE</fullName>
    </submittedName>
</protein>
<feature type="transmembrane region" description="Helical" evidence="7">
    <location>
        <begin position="275"/>
        <end position="294"/>
    </location>
</feature>
<dbReference type="GO" id="GO:0005886">
    <property type="term" value="C:plasma membrane"/>
    <property type="evidence" value="ECO:0007669"/>
    <property type="project" value="UniProtKB-SubCell"/>
</dbReference>
<dbReference type="InterPro" id="IPR035906">
    <property type="entry name" value="MetI-like_sf"/>
</dbReference>
<evidence type="ECO:0000313" key="11">
    <source>
        <dbReference type="Proteomes" id="UP000319342"/>
    </source>
</evidence>
<evidence type="ECO:0000256" key="6">
    <source>
        <dbReference type="ARBA" id="ARBA00023136"/>
    </source>
</evidence>
<keyword evidence="2 7" id="KW-0813">Transport</keyword>
<evidence type="ECO:0000256" key="2">
    <source>
        <dbReference type="ARBA" id="ARBA00022448"/>
    </source>
</evidence>
<feature type="compositionally biased region" description="Basic and acidic residues" evidence="8">
    <location>
        <begin position="1"/>
        <end position="12"/>
    </location>
</feature>
<evidence type="ECO:0000256" key="4">
    <source>
        <dbReference type="ARBA" id="ARBA00022692"/>
    </source>
</evidence>
<keyword evidence="5 7" id="KW-1133">Transmembrane helix</keyword>
<comment type="similarity">
    <text evidence="7">Belongs to the binding-protein-dependent transport system permease family.</text>
</comment>
<name>A0A518CYY5_9BACT</name>
<proteinExistence type="inferred from homology"/>
<keyword evidence="11" id="KW-1185">Reference proteome</keyword>
<feature type="transmembrane region" description="Helical" evidence="7">
    <location>
        <begin position="33"/>
        <end position="50"/>
    </location>
</feature>
<dbReference type="InterPro" id="IPR000515">
    <property type="entry name" value="MetI-like"/>
</dbReference>
<evidence type="ECO:0000256" key="1">
    <source>
        <dbReference type="ARBA" id="ARBA00004651"/>
    </source>
</evidence>
<dbReference type="Proteomes" id="UP000319342">
    <property type="component" value="Chromosome"/>
</dbReference>
<keyword evidence="3" id="KW-1003">Cell membrane</keyword>
<organism evidence="10 11">
    <name type="scientific">Rohdeia mirabilis</name>
    <dbReference type="NCBI Taxonomy" id="2528008"/>
    <lineage>
        <taxon>Bacteria</taxon>
        <taxon>Pseudomonadati</taxon>
        <taxon>Planctomycetota</taxon>
        <taxon>Planctomycetia</taxon>
        <taxon>Planctomycetia incertae sedis</taxon>
        <taxon>Rohdeia</taxon>
    </lineage>
</organism>
<gene>
    <name evidence="10" type="primary">phnE_2</name>
    <name evidence="10" type="ORF">Pla163_15490</name>
</gene>
<evidence type="ECO:0000259" key="9">
    <source>
        <dbReference type="PROSITE" id="PS50928"/>
    </source>
</evidence>
<reference evidence="10 11" key="1">
    <citation type="submission" date="2019-02" db="EMBL/GenBank/DDBJ databases">
        <title>Deep-cultivation of Planctomycetes and their phenomic and genomic characterization uncovers novel biology.</title>
        <authorList>
            <person name="Wiegand S."/>
            <person name="Jogler M."/>
            <person name="Boedeker C."/>
            <person name="Pinto D."/>
            <person name="Vollmers J."/>
            <person name="Rivas-Marin E."/>
            <person name="Kohn T."/>
            <person name="Peeters S.H."/>
            <person name="Heuer A."/>
            <person name="Rast P."/>
            <person name="Oberbeckmann S."/>
            <person name="Bunk B."/>
            <person name="Jeske O."/>
            <person name="Meyerdierks A."/>
            <person name="Storesund J.E."/>
            <person name="Kallscheuer N."/>
            <person name="Luecker S."/>
            <person name="Lage O.M."/>
            <person name="Pohl T."/>
            <person name="Merkel B.J."/>
            <person name="Hornburger P."/>
            <person name="Mueller R.-W."/>
            <person name="Bruemmer F."/>
            <person name="Labrenz M."/>
            <person name="Spormann A.M."/>
            <person name="Op den Camp H."/>
            <person name="Overmann J."/>
            <person name="Amann R."/>
            <person name="Jetten M.S.M."/>
            <person name="Mascher T."/>
            <person name="Medema M.H."/>
            <person name="Devos D.P."/>
            <person name="Kaster A.-K."/>
            <person name="Ovreas L."/>
            <person name="Rohde M."/>
            <person name="Galperin M.Y."/>
            <person name="Jogler C."/>
        </authorList>
    </citation>
    <scope>NUCLEOTIDE SEQUENCE [LARGE SCALE GENOMIC DNA]</scope>
    <source>
        <strain evidence="10 11">Pla163</strain>
    </source>
</reference>
<dbReference type="Pfam" id="PF00528">
    <property type="entry name" value="BPD_transp_1"/>
    <property type="match status" value="1"/>
</dbReference>